<dbReference type="VEuPathDB" id="FungiDB:PPTG_22774"/>
<accession>W2QBV8</accession>
<name>W2QBV8_PHYN3</name>
<protein>
    <submittedName>
        <fullName evidence="1">Uncharacterized protein</fullName>
    </submittedName>
</protein>
<sequence length="78" mass="8375">MGELALPSRLAWCIKQNTNCYSFYSTTLSASSDQQASQPAIHSKVGSVNPATADELYEAIQPLNPLQATVPSLSFEVS</sequence>
<dbReference type="EMBL" id="KI669583">
    <property type="protein sequence ID" value="ETN10039.1"/>
    <property type="molecule type" value="Genomic_DNA"/>
</dbReference>
<dbReference type="AlphaFoldDB" id="W2QBV8"/>
<organism evidence="1 2">
    <name type="scientific">Phytophthora nicotianae (strain INRA-310)</name>
    <name type="common">Phytophthora parasitica</name>
    <dbReference type="NCBI Taxonomy" id="761204"/>
    <lineage>
        <taxon>Eukaryota</taxon>
        <taxon>Sar</taxon>
        <taxon>Stramenopiles</taxon>
        <taxon>Oomycota</taxon>
        <taxon>Peronosporomycetes</taxon>
        <taxon>Peronosporales</taxon>
        <taxon>Peronosporaceae</taxon>
        <taxon>Phytophthora</taxon>
    </lineage>
</organism>
<dbReference type="Proteomes" id="UP000018817">
    <property type="component" value="Unassembled WGS sequence"/>
</dbReference>
<dbReference type="RefSeq" id="XP_008904476.1">
    <property type="nucleotide sequence ID" value="XM_008906228.1"/>
</dbReference>
<dbReference type="GeneID" id="20191373"/>
<proteinExistence type="predicted"/>
<evidence type="ECO:0000313" key="1">
    <source>
        <dbReference type="EMBL" id="ETN10039.1"/>
    </source>
</evidence>
<gene>
    <name evidence="1" type="ORF">PPTG_22774</name>
</gene>
<reference evidence="1 2" key="2">
    <citation type="submission" date="2013-11" db="EMBL/GenBank/DDBJ databases">
        <title>The Genome Sequence of Phytophthora parasitica INRA-310.</title>
        <authorList>
            <consortium name="The Broad Institute Genomics Platform"/>
            <person name="Russ C."/>
            <person name="Tyler B."/>
            <person name="Panabieres F."/>
            <person name="Shan W."/>
            <person name="Tripathy S."/>
            <person name="Grunwald N."/>
            <person name="Machado M."/>
            <person name="Johnson C.S."/>
            <person name="Arredondo F."/>
            <person name="Hong C."/>
            <person name="Coffey M."/>
            <person name="Young S.K."/>
            <person name="Zeng Q."/>
            <person name="Gargeya S."/>
            <person name="Fitzgerald M."/>
            <person name="Abouelleil A."/>
            <person name="Alvarado L."/>
            <person name="Chapman S.B."/>
            <person name="Gainer-Dewar J."/>
            <person name="Goldberg J."/>
            <person name="Griggs A."/>
            <person name="Gujja S."/>
            <person name="Hansen M."/>
            <person name="Howarth C."/>
            <person name="Imamovic A."/>
            <person name="Ireland A."/>
            <person name="Larimer J."/>
            <person name="McCowan C."/>
            <person name="Murphy C."/>
            <person name="Pearson M."/>
            <person name="Poon T.W."/>
            <person name="Priest M."/>
            <person name="Roberts A."/>
            <person name="Saif S."/>
            <person name="Shea T."/>
            <person name="Sykes S."/>
            <person name="Wortman J."/>
            <person name="Nusbaum C."/>
            <person name="Birren B."/>
        </authorList>
    </citation>
    <scope>NUCLEOTIDE SEQUENCE [LARGE SCALE GENOMIC DNA]</scope>
    <source>
        <strain evidence="1 2">INRA-310</strain>
    </source>
</reference>
<evidence type="ECO:0000313" key="2">
    <source>
        <dbReference type="Proteomes" id="UP000018817"/>
    </source>
</evidence>
<reference evidence="2" key="1">
    <citation type="submission" date="2011-12" db="EMBL/GenBank/DDBJ databases">
        <authorList>
            <consortium name="The Broad Institute Genome Sequencing Platform"/>
            <person name="Russ C."/>
            <person name="Tyler B."/>
            <person name="Panabieres F."/>
            <person name="Shan W."/>
            <person name="Tripathy S."/>
            <person name="Grunwald N."/>
            <person name="Machado M."/>
            <person name="Young S.K."/>
            <person name="Zeng Q."/>
            <person name="Gargeya S."/>
            <person name="Fitzgerald M."/>
            <person name="Haas B."/>
            <person name="Abouelleil A."/>
            <person name="Alvarado L."/>
            <person name="Arachchi H.M."/>
            <person name="Berlin A."/>
            <person name="Chapman S.B."/>
            <person name="Gearin G."/>
            <person name="Goldberg J."/>
            <person name="Griggs A."/>
            <person name="Gujja S."/>
            <person name="Hansen M."/>
            <person name="Heiman D."/>
            <person name="Howarth C."/>
            <person name="Larimer J."/>
            <person name="Lui A."/>
            <person name="MacDonald P.J.P."/>
            <person name="McCowen C."/>
            <person name="Montmayeur A."/>
            <person name="Murphy C."/>
            <person name="Neiman D."/>
            <person name="Pearson M."/>
            <person name="Priest M."/>
            <person name="Roberts A."/>
            <person name="Saif S."/>
            <person name="Shea T."/>
            <person name="Sisk P."/>
            <person name="Stolte C."/>
            <person name="Sykes S."/>
            <person name="Wortman J."/>
            <person name="Nusbaum C."/>
            <person name="Birren B."/>
        </authorList>
    </citation>
    <scope>NUCLEOTIDE SEQUENCE [LARGE SCALE GENOMIC DNA]</scope>
    <source>
        <strain evidence="2">INRA-310</strain>
    </source>
</reference>